<proteinExistence type="predicted"/>
<evidence type="ECO:0000313" key="1">
    <source>
        <dbReference type="EMBL" id="ETM32786.1"/>
    </source>
</evidence>
<accession>W2M8W0</accession>
<dbReference type="EMBL" id="KI696242">
    <property type="protein sequence ID" value="ETM32786.1"/>
    <property type="molecule type" value="Genomic_DNA"/>
</dbReference>
<gene>
    <name evidence="1" type="ORF">L914_19893</name>
</gene>
<sequence length="74" mass="8228">LSFMMELVTELISGKWSDAPSEAKILYSNTNATSMEIQVTASINTAYVRRSPFDSPKKACTAVESKQFFSDSNR</sequence>
<dbReference type="Proteomes" id="UP000054532">
    <property type="component" value="Unassembled WGS sequence"/>
</dbReference>
<feature type="non-terminal residue" evidence="1">
    <location>
        <position position="1"/>
    </location>
</feature>
<protein>
    <submittedName>
        <fullName evidence="1">Uncharacterized protein</fullName>
    </submittedName>
</protein>
<dbReference type="VEuPathDB" id="FungiDB:PPTG_06000"/>
<name>W2M8W0_PHYNI</name>
<organism evidence="1">
    <name type="scientific">Phytophthora nicotianae</name>
    <name type="common">Potato buckeye rot agent</name>
    <name type="synonym">Phytophthora parasitica</name>
    <dbReference type="NCBI Taxonomy" id="4792"/>
    <lineage>
        <taxon>Eukaryota</taxon>
        <taxon>Sar</taxon>
        <taxon>Stramenopiles</taxon>
        <taxon>Oomycota</taxon>
        <taxon>Peronosporomycetes</taxon>
        <taxon>Peronosporales</taxon>
        <taxon>Peronosporaceae</taxon>
        <taxon>Phytophthora</taxon>
    </lineage>
</organism>
<dbReference type="AlphaFoldDB" id="W2M8W0"/>
<reference evidence="1" key="1">
    <citation type="submission" date="2013-11" db="EMBL/GenBank/DDBJ databases">
        <title>The Genome Sequence of Phytophthora parasitica IAC_01/95.</title>
        <authorList>
            <consortium name="The Broad Institute Genomics Platform"/>
            <person name="Russ C."/>
            <person name="Tyler B."/>
            <person name="Panabieres F."/>
            <person name="Shan W."/>
            <person name="Tripathy S."/>
            <person name="Grunwald N."/>
            <person name="Machado M."/>
            <person name="Johnson C.S."/>
            <person name="Arredondo F."/>
            <person name="Hong C."/>
            <person name="Coffey M."/>
            <person name="Young S.K."/>
            <person name="Zeng Q."/>
            <person name="Gargeya S."/>
            <person name="Fitzgerald M."/>
            <person name="Abouelleil A."/>
            <person name="Alvarado L."/>
            <person name="Chapman S.B."/>
            <person name="Gainer-Dewar J."/>
            <person name="Goldberg J."/>
            <person name="Griggs A."/>
            <person name="Gujja S."/>
            <person name="Hansen M."/>
            <person name="Howarth C."/>
            <person name="Imamovic A."/>
            <person name="Ireland A."/>
            <person name="Larimer J."/>
            <person name="McCowan C."/>
            <person name="Murphy C."/>
            <person name="Pearson M."/>
            <person name="Poon T.W."/>
            <person name="Priest M."/>
            <person name="Roberts A."/>
            <person name="Saif S."/>
            <person name="Shea T."/>
            <person name="Sykes S."/>
            <person name="Wortman J."/>
            <person name="Nusbaum C."/>
            <person name="Birren B."/>
        </authorList>
    </citation>
    <scope>NUCLEOTIDE SEQUENCE [LARGE SCALE GENOMIC DNA]</scope>
    <source>
        <strain evidence="1">IAC_01/95</strain>
    </source>
</reference>